<evidence type="ECO:0000313" key="2">
    <source>
        <dbReference type="EMBL" id="RCI12765.1"/>
    </source>
</evidence>
<protein>
    <submittedName>
        <fullName evidence="2">Uncharacterized protein</fullName>
    </submittedName>
</protein>
<proteinExistence type="predicted"/>
<sequence>MRRPVSESYSHKDDKTTTPQRLDSHLLDPFQRGVSTDEAGSVDEDTSRYTGDTAEVLVANAAPGLGQWLAADEGAPGFGHALDHPLGRRVGLLAVQDVENVGRGSGVLNSEEVILPRRRKQVVAVKDEQASLGVVTEAVLVGASDDGAGGQPSTEAIVELALKLLADAGAGGKEAFILKLLRRLGVGGGRQDGRVVPRGVVAHHDGGEAEAGLVEARNNRGGLEGGRIVDIDAVVVRVEGLDEV</sequence>
<evidence type="ECO:0000256" key="1">
    <source>
        <dbReference type="SAM" id="MobiDB-lite"/>
    </source>
</evidence>
<dbReference type="Proteomes" id="UP000253664">
    <property type="component" value="Unassembled WGS sequence"/>
</dbReference>
<evidence type="ECO:0000313" key="3">
    <source>
        <dbReference type="Proteomes" id="UP000253664"/>
    </source>
</evidence>
<accession>A0A367LEB3</accession>
<keyword evidence="3" id="KW-1185">Reference proteome</keyword>
<dbReference type="AlphaFoldDB" id="A0A367LEB3"/>
<gene>
    <name evidence="2" type="ORF">L249_1042</name>
</gene>
<reference evidence="2 3" key="1">
    <citation type="journal article" date="2015" name="BMC Genomics">
        <title>Insights from the genome of Ophiocordyceps polyrhachis-furcata to pathogenicity and host specificity in insect fungi.</title>
        <authorList>
            <person name="Wichadakul D."/>
            <person name="Kobmoo N."/>
            <person name="Ingsriswang S."/>
            <person name="Tangphatsornruang S."/>
            <person name="Chantasingh D."/>
            <person name="Luangsa-ard J.J."/>
            <person name="Eurwilaichitr L."/>
        </authorList>
    </citation>
    <scope>NUCLEOTIDE SEQUENCE [LARGE SCALE GENOMIC DNA]</scope>
    <source>
        <strain evidence="2 3">BCC 54312</strain>
    </source>
</reference>
<name>A0A367LEB3_9HYPO</name>
<feature type="compositionally biased region" description="Basic and acidic residues" evidence="1">
    <location>
        <begin position="9"/>
        <end position="26"/>
    </location>
</feature>
<feature type="region of interest" description="Disordered" evidence="1">
    <location>
        <begin position="1"/>
        <end position="47"/>
    </location>
</feature>
<dbReference type="EMBL" id="LKCN02000007">
    <property type="protein sequence ID" value="RCI12765.1"/>
    <property type="molecule type" value="Genomic_DNA"/>
</dbReference>
<organism evidence="2 3">
    <name type="scientific">Ophiocordyceps polyrhachis-furcata BCC 54312</name>
    <dbReference type="NCBI Taxonomy" id="1330021"/>
    <lineage>
        <taxon>Eukaryota</taxon>
        <taxon>Fungi</taxon>
        <taxon>Dikarya</taxon>
        <taxon>Ascomycota</taxon>
        <taxon>Pezizomycotina</taxon>
        <taxon>Sordariomycetes</taxon>
        <taxon>Hypocreomycetidae</taxon>
        <taxon>Hypocreales</taxon>
        <taxon>Ophiocordycipitaceae</taxon>
        <taxon>Ophiocordyceps</taxon>
    </lineage>
</organism>
<comment type="caution">
    <text evidence="2">The sequence shown here is derived from an EMBL/GenBank/DDBJ whole genome shotgun (WGS) entry which is preliminary data.</text>
</comment>